<keyword evidence="7" id="KW-1185">Reference proteome</keyword>
<dbReference type="RefSeq" id="WP_243407178.1">
    <property type="nucleotide sequence ID" value="NZ_FZMO01000035.1"/>
</dbReference>
<dbReference type="PANTHER" id="PTHR48090:SF7">
    <property type="entry name" value="RFBJ PROTEIN"/>
    <property type="match status" value="1"/>
</dbReference>
<dbReference type="Pfam" id="PF26629">
    <property type="entry name" value="GT2_TM_C"/>
    <property type="match status" value="1"/>
</dbReference>
<feature type="compositionally biased region" description="Basic and acidic residues" evidence="2">
    <location>
        <begin position="425"/>
        <end position="459"/>
    </location>
</feature>
<dbReference type="EC" id="2.4.1.-" evidence="6"/>
<keyword evidence="3" id="KW-0812">Transmembrane</keyword>
<feature type="transmembrane region" description="Helical" evidence="3">
    <location>
        <begin position="285"/>
        <end position="311"/>
    </location>
</feature>
<accession>A0A2I2KKJ0</accession>
<evidence type="ECO:0000259" key="4">
    <source>
        <dbReference type="Pfam" id="PF00535"/>
    </source>
</evidence>
<dbReference type="Gene3D" id="3.90.550.10">
    <property type="entry name" value="Spore Coat Polysaccharide Biosynthesis Protein SpsA, Chain A"/>
    <property type="match status" value="1"/>
</dbReference>
<feature type="transmembrane region" description="Helical" evidence="3">
    <location>
        <begin position="246"/>
        <end position="265"/>
    </location>
</feature>
<dbReference type="InterPro" id="IPR058718">
    <property type="entry name" value="Agl6_TM_C"/>
</dbReference>
<feature type="transmembrane region" description="Helical" evidence="3">
    <location>
        <begin position="367"/>
        <end position="390"/>
    </location>
</feature>
<feature type="transmembrane region" description="Helical" evidence="3">
    <location>
        <begin position="332"/>
        <end position="355"/>
    </location>
</feature>
<proteinExistence type="inferred from homology"/>
<dbReference type="GO" id="GO:0016757">
    <property type="term" value="F:glycosyltransferase activity"/>
    <property type="evidence" value="ECO:0007669"/>
    <property type="project" value="UniProtKB-KW"/>
</dbReference>
<feature type="region of interest" description="Disordered" evidence="2">
    <location>
        <begin position="396"/>
        <end position="459"/>
    </location>
</feature>
<name>A0A2I2KKJ0_9ACTN</name>
<organism evidence="6 7">
    <name type="scientific">Frankia canadensis</name>
    <dbReference type="NCBI Taxonomy" id="1836972"/>
    <lineage>
        <taxon>Bacteria</taxon>
        <taxon>Bacillati</taxon>
        <taxon>Actinomycetota</taxon>
        <taxon>Actinomycetes</taxon>
        <taxon>Frankiales</taxon>
        <taxon>Frankiaceae</taxon>
        <taxon>Frankia</taxon>
    </lineage>
</organism>
<dbReference type="Proteomes" id="UP000234331">
    <property type="component" value="Unassembled WGS sequence"/>
</dbReference>
<evidence type="ECO:0000259" key="5">
    <source>
        <dbReference type="Pfam" id="PF26629"/>
    </source>
</evidence>
<dbReference type="InterPro" id="IPR050256">
    <property type="entry name" value="Glycosyltransferase_2"/>
</dbReference>
<dbReference type="InterPro" id="IPR001173">
    <property type="entry name" value="Glyco_trans_2-like"/>
</dbReference>
<sequence length="459" mass="49447">MEGATSATSATGTGASRVLEVSVVMPCLNEADSVGLCVRKALAGLASAGAVGEVVVVDNGSTDDSAKIAEEAGARVVHETRRGYGNAYLAGFAAAHGRLIVMGDADDTYDFSDLSALLAPLRAGRADYVLGSRFAGRILPGAMPWLHRYVGNPVLTGILNHLFDVRSSDAHSGMRAFSREAYLRMRLRCEGMELASEIVIAAGRAGLRIEEVPITYHPRVGDSKLHSLRDGWRHLRFMLLLAPRHLFVLPGLVLLALGLVGQAVLLPGSLNVGFHRLDLHFSVLFALMALLGWQLVLLGVCADVHNHAVGWQERRRWPLPQIHRLFTLERGLALGAGAFAVGFVVDVVVLARWLANDLGPLNEMRPALLAMTLMVLGAQTAFGSFFLRLLTAGPSGEHQRSTARPGPARSTPDDPADGTPLVTMHYEKQARSERPDRSDRSDRPDHPESPDHPAEAVGF</sequence>
<evidence type="ECO:0000313" key="7">
    <source>
        <dbReference type="Proteomes" id="UP000234331"/>
    </source>
</evidence>
<protein>
    <submittedName>
        <fullName evidence="6">Low-salt glycan biosynthesis hexosyltransferase Agl6</fullName>
        <ecNumber evidence="6">2.4.1.-</ecNumber>
    </submittedName>
</protein>
<feature type="domain" description="Glycosyltransferase 2-like" evidence="4">
    <location>
        <begin position="22"/>
        <end position="182"/>
    </location>
</feature>
<evidence type="ECO:0000256" key="3">
    <source>
        <dbReference type="SAM" id="Phobius"/>
    </source>
</evidence>
<dbReference type="SUPFAM" id="SSF53448">
    <property type="entry name" value="Nucleotide-diphospho-sugar transferases"/>
    <property type="match status" value="1"/>
</dbReference>
<gene>
    <name evidence="6" type="primary">agl</name>
    <name evidence="6" type="ORF">FRACA_130012</name>
</gene>
<keyword evidence="3" id="KW-0472">Membrane</keyword>
<dbReference type="CDD" id="cd04179">
    <property type="entry name" value="DPM_DPG-synthase_like"/>
    <property type="match status" value="1"/>
</dbReference>
<keyword evidence="3" id="KW-1133">Transmembrane helix</keyword>
<evidence type="ECO:0000256" key="1">
    <source>
        <dbReference type="ARBA" id="ARBA00006739"/>
    </source>
</evidence>
<keyword evidence="6" id="KW-0328">Glycosyltransferase</keyword>
<dbReference type="FunFam" id="3.90.550.10:FF:000129">
    <property type="entry name" value="Glycosyltransferase family 2 protein"/>
    <property type="match status" value="1"/>
</dbReference>
<reference evidence="6 7" key="1">
    <citation type="submission" date="2017-06" db="EMBL/GenBank/DDBJ databases">
        <authorList>
            <person name="Kim H.J."/>
            <person name="Triplett B.A."/>
        </authorList>
    </citation>
    <scope>NUCLEOTIDE SEQUENCE [LARGE SCALE GENOMIC DNA]</scope>
    <source>
        <strain evidence="6">FRACA_ARgP5</strain>
    </source>
</reference>
<dbReference type="AlphaFoldDB" id="A0A2I2KKJ0"/>
<dbReference type="InterPro" id="IPR029044">
    <property type="entry name" value="Nucleotide-diphossugar_trans"/>
</dbReference>
<evidence type="ECO:0000256" key="2">
    <source>
        <dbReference type="SAM" id="MobiDB-lite"/>
    </source>
</evidence>
<feature type="domain" description="Low-salt glycan biosynthesis hexosyltransferase Agl6 C-terminal transmembrane region" evidence="5">
    <location>
        <begin position="301"/>
        <end position="390"/>
    </location>
</feature>
<dbReference type="PANTHER" id="PTHR48090">
    <property type="entry name" value="UNDECAPRENYL-PHOSPHATE 4-DEOXY-4-FORMAMIDO-L-ARABINOSE TRANSFERASE-RELATED"/>
    <property type="match status" value="1"/>
</dbReference>
<keyword evidence="6" id="KW-0808">Transferase</keyword>
<comment type="similarity">
    <text evidence="1">Belongs to the glycosyltransferase 2 family.</text>
</comment>
<dbReference type="Pfam" id="PF00535">
    <property type="entry name" value="Glycos_transf_2"/>
    <property type="match status" value="1"/>
</dbReference>
<evidence type="ECO:0000313" key="6">
    <source>
        <dbReference type="EMBL" id="SNQ46188.1"/>
    </source>
</evidence>
<dbReference type="EMBL" id="FZMO01000035">
    <property type="protein sequence ID" value="SNQ46188.1"/>
    <property type="molecule type" value="Genomic_DNA"/>
</dbReference>